<evidence type="ECO:0000256" key="2">
    <source>
        <dbReference type="ARBA" id="ARBA00023002"/>
    </source>
</evidence>
<gene>
    <name evidence="3" type="ORF">BC936DRAFT_138880</name>
</gene>
<proteinExistence type="inferred from homology"/>
<dbReference type="Pfam" id="PF00106">
    <property type="entry name" value="adh_short"/>
    <property type="match status" value="1"/>
</dbReference>
<feature type="non-terminal residue" evidence="3">
    <location>
        <position position="279"/>
    </location>
</feature>
<dbReference type="AlphaFoldDB" id="A0A433BF01"/>
<dbReference type="EMBL" id="RBNI01013892">
    <property type="protein sequence ID" value="RUP24872.1"/>
    <property type="molecule type" value="Genomic_DNA"/>
</dbReference>
<dbReference type="PANTHER" id="PTHR24320">
    <property type="entry name" value="RETINOL DEHYDROGENASE"/>
    <property type="match status" value="1"/>
</dbReference>
<dbReference type="GO" id="GO:0016491">
    <property type="term" value="F:oxidoreductase activity"/>
    <property type="evidence" value="ECO:0007669"/>
    <property type="project" value="UniProtKB-KW"/>
</dbReference>
<protein>
    <recommendedName>
        <fullName evidence="5">Short-chain dehydrogenase</fullName>
    </recommendedName>
</protein>
<dbReference type="Gene3D" id="3.40.50.720">
    <property type="entry name" value="NAD(P)-binding Rossmann-like Domain"/>
    <property type="match status" value="1"/>
</dbReference>
<dbReference type="InterPro" id="IPR036291">
    <property type="entry name" value="NAD(P)-bd_dom_sf"/>
</dbReference>
<evidence type="ECO:0000313" key="4">
    <source>
        <dbReference type="Proteomes" id="UP000268093"/>
    </source>
</evidence>
<accession>A0A433BF01</accession>
<dbReference type="OrthoDB" id="191139at2759"/>
<name>A0A433BF01_9FUNG</name>
<dbReference type="Proteomes" id="UP000268093">
    <property type="component" value="Unassembled WGS sequence"/>
</dbReference>
<reference evidence="3 4" key="1">
    <citation type="journal article" date="2018" name="New Phytol.">
        <title>Phylogenomics of Endogonaceae and evolution of mycorrhizas within Mucoromycota.</title>
        <authorList>
            <person name="Chang Y."/>
            <person name="Desiro A."/>
            <person name="Na H."/>
            <person name="Sandor L."/>
            <person name="Lipzen A."/>
            <person name="Clum A."/>
            <person name="Barry K."/>
            <person name="Grigoriev I.V."/>
            <person name="Martin F.M."/>
            <person name="Stajich J.E."/>
            <person name="Smith M.E."/>
            <person name="Bonito G."/>
            <person name="Spatafora J.W."/>
        </authorList>
    </citation>
    <scope>NUCLEOTIDE SEQUENCE [LARGE SCALE GENOMIC DNA]</scope>
    <source>
        <strain evidence="3 4">GMNB39</strain>
    </source>
</reference>
<organism evidence="3 4">
    <name type="scientific">Jimgerdemannia flammicorona</name>
    <dbReference type="NCBI Taxonomy" id="994334"/>
    <lineage>
        <taxon>Eukaryota</taxon>
        <taxon>Fungi</taxon>
        <taxon>Fungi incertae sedis</taxon>
        <taxon>Mucoromycota</taxon>
        <taxon>Mucoromycotina</taxon>
        <taxon>Endogonomycetes</taxon>
        <taxon>Endogonales</taxon>
        <taxon>Endogonaceae</taxon>
        <taxon>Jimgerdemannia</taxon>
    </lineage>
</organism>
<comment type="similarity">
    <text evidence="1">Belongs to the short-chain dehydrogenases/reductases (SDR) family.</text>
</comment>
<comment type="caution">
    <text evidence="3">The sequence shown here is derived from an EMBL/GenBank/DDBJ whole genome shotgun (WGS) entry which is preliminary data.</text>
</comment>
<evidence type="ECO:0000256" key="1">
    <source>
        <dbReference type="ARBA" id="ARBA00006484"/>
    </source>
</evidence>
<dbReference type="SUPFAM" id="SSF51735">
    <property type="entry name" value="NAD(P)-binding Rossmann-fold domains"/>
    <property type="match status" value="1"/>
</dbReference>
<keyword evidence="4" id="KW-1185">Reference proteome</keyword>
<keyword evidence="2" id="KW-0560">Oxidoreductase</keyword>
<feature type="non-terminal residue" evidence="3">
    <location>
        <position position="1"/>
    </location>
</feature>
<evidence type="ECO:0008006" key="5">
    <source>
        <dbReference type="Google" id="ProtNLM"/>
    </source>
</evidence>
<evidence type="ECO:0000313" key="3">
    <source>
        <dbReference type="EMBL" id="RUP24872.1"/>
    </source>
</evidence>
<dbReference type="PANTHER" id="PTHR24320:SF148">
    <property type="entry name" value="NAD(P)-BINDING ROSSMANN-FOLD SUPERFAMILY PROTEIN"/>
    <property type="match status" value="1"/>
</dbReference>
<dbReference type="InterPro" id="IPR002347">
    <property type="entry name" value="SDR_fam"/>
</dbReference>
<sequence>EILHVLAKHDTKIVFSARDLTAAEKVVAKIKAVTPSAEITYYKLDLSSLPSVKAFADEVKASGVQPNGLILGAGTMATPFCKTVDGFETQFGTNHVAHYLLTRLLIDNFVANAPTRVVVLSSVAHNLLSFLLTRYTCYPNSSRFKGVNFSDPNFTTHPYEKWESYGQSKTANIPFAYELKLYAPKGVEAFSVHSVDPDAASAPHRHGVYKLRVGTIWTRQYGILCRKAPRRRCGRFQHPSLGKGGVYLEDVRVSSPTTAKAKDSKAAERLCSINVKKYL</sequence>